<evidence type="ECO:0000313" key="4">
    <source>
        <dbReference type="EnsemblMetazoa" id="GBRI036252-PA"/>
    </source>
</evidence>
<reference evidence="4" key="2">
    <citation type="submission" date="2020-05" db="UniProtKB">
        <authorList>
            <consortium name="EnsemblMetazoa"/>
        </authorList>
    </citation>
    <scope>IDENTIFICATION</scope>
    <source>
        <strain evidence="4">IAEA</strain>
    </source>
</reference>
<dbReference type="VEuPathDB" id="VectorBase:GBRI036252"/>
<dbReference type="GO" id="GO:0005524">
    <property type="term" value="F:ATP binding"/>
    <property type="evidence" value="ECO:0007669"/>
    <property type="project" value="UniProtKB-KW"/>
</dbReference>
<dbReference type="EnsemblMetazoa" id="GBRI036252-RA">
    <property type="protein sequence ID" value="GBRI036252-PA"/>
    <property type="gene ID" value="GBRI036252"/>
</dbReference>
<dbReference type="PANTHER" id="PTHR23077:SF27">
    <property type="entry name" value="ATPASE FAMILY GENE 2 PROTEIN HOMOLOG A"/>
    <property type="match status" value="1"/>
</dbReference>
<reference evidence="5" key="1">
    <citation type="submission" date="2014-03" db="EMBL/GenBank/DDBJ databases">
        <authorList>
            <person name="Aksoy S."/>
            <person name="Warren W."/>
            <person name="Wilson R.K."/>
        </authorList>
    </citation>
    <scope>NUCLEOTIDE SEQUENCE [LARGE SCALE GENOMIC DNA]</scope>
    <source>
        <strain evidence="5">IAEA</strain>
    </source>
</reference>
<dbReference type="SUPFAM" id="SSF52540">
    <property type="entry name" value="P-loop containing nucleoside triphosphate hydrolases"/>
    <property type="match status" value="1"/>
</dbReference>
<keyword evidence="1" id="KW-0547">Nucleotide-binding</keyword>
<dbReference type="Proteomes" id="UP000091820">
    <property type="component" value="Unassembled WGS sequence"/>
</dbReference>
<dbReference type="InterPro" id="IPR050168">
    <property type="entry name" value="AAA_ATPase_domain"/>
</dbReference>
<proteinExistence type="predicted"/>
<name>A0A1A9WXN0_9MUSC</name>
<organism evidence="4 5">
    <name type="scientific">Glossina brevipalpis</name>
    <dbReference type="NCBI Taxonomy" id="37001"/>
    <lineage>
        <taxon>Eukaryota</taxon>
        <taxon>Metazoa</taxon>
        <taxon>Ecdysozoa</taxon>
        <taxon>Arthropoda</taxon>
        <taxon>Hexapoda</taxon>
        <taxon>Insecta</taxon>
        <taxon>Pterygota</taxon>
        <taxon>Neoptera</taxon>
        <taxon>Endopterygota</taxon>
        <taxon>Diptera</taxon>
        <taxon>Brachycera</taxon>
        <taxon>Muscomorpha</taxon>
        <taxon>Hippoboscoidea</taxon>
        <taxon>Glossinidae</taxon>
        <taxon>Glossina</taxon>
    </lineage>
</organism>
<sequence length="196" mass="22196">MKKRAIATEIGLTAKDLKAALHTVKPSAMREVLIECPNVKRADIGGQNEMKVKLTQAIEWPLKYAEKFKKMGIKSSRGILMYSPPSCSKTMTAKDMATKSQLNFFSIKRPEYSSMWVGESERAVREIFCKACQVFFDEIDAIGIHALAGSLVFYMKFSKNLTQKRITITAYHTRPDIICALQAIEKLDKIRLRICP</sequence>
<dbReference type="InterPro" id="IPR003959">
    <property type="entry name" value="ATPase_AAA_core"/>
</dbReference>
<dbReference type="GO" id="GO:0016887">
    <property type="term" value="F:ATP hydrolysis activity"/>
    <property type="evidence" value="ECO:0007669"/>
    <property type="project" value="InterPro"/>
</dbReference>
<evidence type="ECO:0000313" key="5">
    <source>
        <dbReference type="Proteomes" id="UP000091820"/>
    </source>
</evidence>
<feature type="domain" description="ATPase AAA-type core" evidence="3">
    <location>
        <begin position="79"/>
        <end position="182"/>
    </location>
</feature>
<evidence type="ECO:0000256" key="2">
    <source>
        <dbReference type="ARBA" id="ARBA00022840"/>
    </source>
</evidence>
<dbReference type="AlphaFoldDB" id="A0A1A9WXN0"/>
<dbReference type="Pfam" id="PF00004">
    <property type="entry name" value="AAA"/>
    <property type="match status" value="1"/>
</dbReference>
<evidence type="ECO:0000259" key="3">
    <source>
        <dbReference type="Pfam" id="PF00004"/>
    </source>
</evidence>
<keyword evidence="5" id="KW-1185">Reference proteome</keyword>
<dbReference type="STRING" id="37001.A0A1A9WXN0"/>
<dbReference type="PANTHER" id="PTHR23077">
    <property type="entry name" value="AAA-FAMILY ATPASE"/>
    <property type="match status" value="1"/>
</dbReference>
<accession>A0A1A9WXN0</accession>
<protein>
    <recommendedName>
        <fullName evidence="3">ATPase AAA-type core domain-containing protein</fullName>
    </recommendedName>
</protein>
<evidence type="ECO:0000256" key="1">
    <source>
        <dbReference type="ARBA" id="ARBA00022741"/>
    </source>
</evidence>
<dbReference type="InterPro" id="IPR027417">
    <property type="entry name" value="P-loop_NTPase"/>
</dbReference>
<dbReference type="GO" id="GO:0005737">
    <property type="term" value="C:cytoplasm"/>
    <property type="evidence" value="ECO:0007669"/>
    <property type="project" value="TreeGrafter"/>
</dbReference>
<dbReference type="Gene3D" id="3.40.50.300">
    <property type="entry name" value="P-loop containing nucleotide triphosphate hydrolases"/>
    <property type="match status" value="1"/>
</dbReference>
<keyword evidence="2" id="KW-0067">ATP-binding</keyword>